<keyword evidence="3" id="KW-1185">Reference proteome</keyword>
<name>A0ABY7M845_9CHLR</name>
<protein>
    <submittedName>
        <fullName evidence="2">Uncharacterized protein</fullName>
    </submittedName>
</protein>
<evidence type="ECO:0000256" key="1">
    <source>
        <dbReference type="SAM" id="MobiDB-lite"/>
    </source>
</evidence>
<proteinExistence type="predicted"/>
<gene>
    <name evidence="2" type="ORF">O0235_01105</name>
</gene>
<accession>A0ABY7M845</accession>
<feature type="compositionally biased region" description="Acidic residues" evidence="1">
    <location>
        <begin position="17"/>
        <end position="29"/>
    </location>
</feature>
<dbReference type="Proteomes" id="UP001212803">
    <property type="component" value="Chromosome"/>
</dbReference>
<evidence type="ECO:0000313" key="3">
    <source>
        <dbReference type="Proteomes" id="UP001212803"/>
    </source>
</evidence>
<sequence>MLAAPTAALARGGVVAGEEDGVEGEGDEVGGDRHDEAEGTVEAGADIDGLVFAEGDGADGERGEGGERRAGIAFDGVVDEQG</sequence>
<dbReference type="EMBL" id="CP115149">
    <property type="protein sequence ID" value="WBL36235.1"/>
    <property type="molecule type" value="Genomic_DNA"/>
</dbReference>
<evidence type="ECO:0000313" key="2">
    <source>
        <dbReference type="EMBL" id="WBL36235.1"/>
    </source>
</evidence>
<feature type="compositionally biased region" description="Basic and acidic residues" evidence="1">
    <location>
        <begin position="59"/>
        <end position="70"/>
    </location>
</feature>
<reference evidence="2 3" key="1">
    <citation type="journal article" date="2023" name="ISME J.">
        <title>Thermophilic Dehalococcoidia with unusual traits shed light on an unexpected past.</title>
        <authorList>
            <person name="Palmer M."/>
            <person name="Covington J.K."/>
            <person name="Zhou E.M."/>
            <person name="Thomas S.C."/>
            <person name="Habib N."/>
            <person name="Seymour C.O."/>
            <person name="Lai D."/>
            <person name="Johnston J."/>
            <person name="Hashimi A."/>
            <person name="Jiao J.Y."/>
            <person name="Muok A.R."/>
            <person name="Liu L."/>
            <person name="Xian W.D."/>
            <person name="Zhi X.Y."/>
            <person name="Li M.M."/>
            <person name="Silva L.P."/>
            <person name="Bowen B.P."/>
            <person name="Louie K."/>
            <person name="Briegel A."/>
            <person name="Pett-Ridge J."/>
            <person name="Weber P.K."/>
            <person name="Tocheva E.I."/>
            <person name="Woyke T."/>
            <person name="Northen T.R."/>
            <person name="Mayali X."/>
            <person name="Li W.J."/>
            <person name="Hedlund B.P."/>
        </authorList>
    </citation>
    <scope>NUCLEOTIDE SEQUENCE [LARGE SCALE GENOMIC DNA]</scope>
    <source>
        <strain evidence="2 3">YIM 72310</strain>
    </source>
</reference>
<feature type="region of interest" description="Disordered" evidence="1">
    <location>
        <begin position="1"/>
        <end position="82"/>
    </location>
</feature>
<organism evidence="2 3">
    <name type="scientific">Tepidiforma flava</name>
    <dbReference type="NCBI Taxonomy" id="3004094"/>
    <lineage>
        <taxon>Bacteria</taxon>
        <taxon>Bacillati</taxon>
        <taxon>Chloroflexota</taxon>
        <taxon>Tepidiformia</taxon>
        <taxon>Tepidiformales</taxon>
        <taxon>Tepidiformaceae</taxon>
        <taxon>Tepidiforma</taxon>
    </lineage>
</organism>